<feature type="region of interest" description="Disordered" evidence="4">
    <location>
        <begin position="1"/>
        <end position="29"/>
    </location>
</feature>
<sequence length="432" mass="47299">MQAKSPAEAKAHQPKSDWTPGAWRSRPAEQLIDYPDPEALSRVERRLAGSEPLVEVADIIHLRAALARVANGEAIIMQGGDCAESFAEFDADKVRVTYNLLLRMGAIVRAAGSDVVHLARIAGQFAKPRSSPVETIGEVTLPSYRGDAVNGPAFTSLARVPDPKRLLDAHRQAQVTIELLQAYASASYADLPRVHREVGLKEPPRPISMFTSHEALLLNYEQALTRFDEASEQWWATSGHMLWIGDRTRQLDGAHVEFARGVGNPVGLKCGPSINADDFLRLMDRIDPDNLPGKLVLIGRFGADKVAEHLPELMRITCREGRKVIWSIDPMHGNTRTVEGLKTRMVGDIVKEVRTFFEIAEAEGVHGGGIHLEMTGSDVTECLGGSINLAREDLGRRYLTHCDPRLNEAQALDVAHAVAAMVADQAKRANAA</sequence>
<dbReference type="PANTHER" id="PTHR21337">
    <property type="entry name" value="PHOSPHO-2-DEHYDRO-3-DEOXYHEPTONATE ALDOLASE 1, 2"/>
    <property type="match status" value="1"/>
</dbReference>
<organism evidence="5 6">
    <name type="scientific">Sphingomonas daechungensis</name>
    <dbReference type="NCBI Taxonomy" id="1176646"/>
    <lineage>
        <taxon>Bacteria</taxon>
        <taxon>Pseudomonadati</taxon>
        <taxon>Pseudomonadota</taxon>
        <taxon>Alphaproteobacteria</taxon>
        <taxon>Sphingomonadales</taxon>
        <taxon>Sphingomonadaceae</taxon>
        <taxon>Sphingomonas</taxon>
    </lineage>
</organism>
<keyword evidence="2 3" id="KW-0808">Transferase</keyword>
<dbReference type="Gene3D" id="3.20.20.70">
    <property type="entry name" value="Aldolase class I"/>
    <property type="match status" value="1"/>
</dbReference>
<accession>A0ABX6T4B9</accession>
<evidence type="ECO:0000256" key="2">
    <source>
        <dbReference type="ARBA" id="ARBA00022679"/>
    </source>
</evidence>
<dbReference type="Proteomes" id="UP000516134">
    <property type="component" value="Chromosome"/>
</dbReference>
<evidence type="ECO:0000256" key="1">
    <source>
        <dbReference type="ARBA" id="ARBA00008911"/>
    </source>
</evidence>
<dbReference type="InterPro" id="IPR013785">
    <property type="entry name" value="Aldolase_TIM"/>
</dbReference>
<dbReference type="RefSeq" id="WP_187715732.1">
    <property type="nucleotide sequence ID" value="NZ_CP060780.1"/>
</dbReference>
<gene>
    <name evidence="5" type="ORF">H9L15_00965</name>
</gene>
<evidence type="ECO:0000256" key="4">
    <source>
        <dbReference type="SAM" id="MobiDB-lite"/>
    </source>
</evidence>
<comment type="catalytic activity">
    <reaction evidence="3">
        <text>D-erythrose 4-phosphate + phosphoenolpyruvate + H2O = 7-phospho-2-dehydro-3-deoxy-D-arabino-heptonate + phosphate</text>
        <dbReference type="Rhea" id="RHEA:14717"/>
        <dbReference type="ChEBI" id="CHEBI:15377"/>
        <dbReference type="ChEBI" id="CHEBI:16897"/>
        <dbReference type="ChEBI" id="CHEBI:43474"/>
        <dbReference type="ChEBI" id="CHEBI:58394"/>
        <dbReference type="ChEBI" id="CHEBI:58702"/>
        <dbReference type="EC" id="2.5.1.54"/>
    </reaction>
</comment>
<evidence type="ECO:0000313" key="6">
    <source>
        <dbReference type="Proteomes" id="UP000516134"/>
    </source>
</evidence>
<dbReference type="EC" id="2.5.1.54" evidence="3"/>
<evidence type="ECO:0000256" key="3">
    <source>
        <dbReference type="RuleBase" id="RU363071"/>
    </source>
</evidence>
<comment type="similarity">
    <text evidence="1 3">Belongs to the class-II DAHP synthase family.</text>
</comment>
<proteinExistence type="inferred from homology"/>
<dbReference type="Pfam" id="PF01474">
    <property type="entry name" value="DAHP_synth_2"/>
    <property type="match status" value="2"/>
</dbReference>
<dbReference type="SUPFAM" id="SSF51569">
    <property type="entry name" value="Aldolase"/>
    <property type="match status" value="1"/>
</dbReference>
<name>A0ABX6T4B9_9SPHN</name>
<dbReference type="PANTHER" id="PTHR21337:SF0">
    <property type="entry name" value="PHOSPHO-2-DEHYDRO-3-DEOXYHEPTONATE ALDOLASE"/>
    <property type="match status" value="1"/>
</dbReference>
<keyword evidence="6" id="KW-1185">Reference proteome</keyword>
<dbReference type="InterPro" id="IPR002480">
    <property type="entry name" value="DAHP_synth_2"/>
</dbReference>
<dbReference type="EMBL" id="CP060780">
    <property type="protein sequence ID" value="QNP44311.1"/>
    <property type="molecule type" value="Genomic_DNA"/>
</dbReference>
<evidence type="ECO:0000313" key="5">
    <source>
        <dbReference type="EMBL" id="QNP44311.1"/>
    </source>
</evidence>
<protein>
    <recommendedName>
        <fullName evidence="3">Phospho-2-dehydro-3-deoxyheptonate aldolase</fullName>
        <ecNumber evidence="3">2.5.1.54</ecNumber>
    </recommendedName>
</protein>
<reference evidence="5 6" key="1">
    <citation type="submission" date="2020-08" db="EMBL/GenBank/DDBJ databases">
        <title>Genome sequence of Sphingomonas daechungensis KACC 18115T.</title>
        <authorList>
            <person name="Hyun D.-W."/>
            <person name="Bae J.-W."/>
        </authorList>
    </citation>
    <scope>NUCLEOTIDE SEQUENCE [LARGE SCALE GENOMIC DNA]</scope>
    <source>
        <strain evidence="5 6">KACC 18115</strain>
    </source>
</reference>